<feature type="chain" id="PRO_5045773200" evidence="1">
    <location>
        <begin position="22"/>
        <end position="203"/>
    </location>
</feature>
<dbReference type="RefSeq" id="WP_386099310.1">
    <property type="nucleotide sequence ID" value="NZ_JBHUOZ010000003.1"/>
</dbReference>
<keyword evidence="4" id="KW-1185">Reference proteome</keyword>
<organism evidence="3 4">
    <name type="scientific">Terrimonas rubra</name>
    <dbReference type="NCBI Taxonomy" id="1035890"/>
    <lineage>
        <taxon>Bacteria</taxon>
        <taxon>Pseudomonadati</taxon>
        <taxon>Bacteroidota</taxon>
        <taxon>Chitinophagia</taxon>
        <taxon>Chitinophagales</taxon>
        <taxon>Chitinophagaceae</taxon>
        <taxon>Terrimonas</taxon>
    </lineage>
</organism>
<evidence type="ECO:0000313" key="3">
    <source>
        <dbReference type="EMBL" id="MFD2920614.1"/>
    </source>
</evidence>
<dbReference type="Proteomes" id="UP001597511">
    <property type="component" value="Unassembled WGS sequence"/>
</dbReference>
<reference evidence="4" key="1">
    <citation type="journal article" date="2019" name="Int. J. Syst. Evol. Microbiol.">
        <title>The Global Catalogue of Microorganisms (GCM) 10K type strain sequencing project: providing services to taxonomists for standard genome sequencing and annotation.</title>
        <authorList>
            <consortium name="The Broad Institute Genomics Platform"/>
            <consortium name="The Broad Institute Genome Sequencing Center for Infectious Disease"/>
            <person name="Wu L."/>
            <person name="Ma J."/>
        </authorList>
    </citation>
    <scope>NUCLEOTIDE SEQUENCE [LARGE SCALE GENOMIC DNA]</scope>
    <source>
        <strain evidence="4">KCTC 23299</strain>
    </source>
</reference>
<gene>
    <name evidence="3" type="ORF">ACFS6H_12880</name>
</gene>
<keyword evidence="1" id="KW-0732">Signal</keyword>
<evidence type="ECO:0000313" key="4">
    <source>
        <dbReference type="Proteomes" id="UP001597511"/>
    </source>
</evidence>
<dbReference type="Pfam" id="PF13568">
    <property type="entry name" value="OMP_b-brl_2"/>
    <property type="match status" value="1"/>
</dbReference>
<evidence type="ECO:0000259" key="2">
    <source>
        <dbReference type="Pfam" id="PF13568"/>
    </source>
</evidence>
<name>A0ABW6A5J6_9BACT</name>
<sequence>MKKIFSVAIALCAISSLSAQKFTYGIKGGVNTNQLYLSGKNDGEKVNYSSSKVGFQVGGVAELSLTNNFAIQPNVLFTLKGGKYPGSPYAVNIYSIELPLNLLYKTNGFFAGAGPNFGYGVSGKIKAEDETIDVYEENAEVPLKRFEIGANIIMGYQFPSGFNISGHYTLGLNNTLDRDNDPNDTKINNRILGFSVGYTFGKK</sequence>
<accession>A0ABW6A5J6</accession>
<feature type="signal peptide" evidence="1">
    <location>
        <begin position="1"/>
        <end position="21"/>
    </location>
</feature>
<comment type="caution">
    <text evidence="3">The sequence shown here is derived from an EMBL/GenBank/DDBJ whole genome shotgun (WGS) entry which is preliminary data.</text>
</comment>
<feature type="domain" description="Outer membrane protein beta-barrel" evidence="2">
    <location>
        <begin position="19"/>
        <end position="176"/>
    </location>
</feature>
<proteinExistence type="predicted"/>
<dbReference type="InterPro" id="IPR025665">
    <property type="entry name" value="Beta-barrel_OMP_2"/>
</dbReference>
<protein>
    <submittedName>
        <fullName evidence="3">Porin family protein</fullName>
    </submittedName>
</protein>
<evidence type="ECO:0000256" key="1">
    <source>
        <dbReference type="SAM" id="SignalP"/>
    </source>
</evidence>
<dbReference type="EMBL" id="JBHUOZ010000003">
    <property type="protein sequence ID" value="MFD2920614.1"/>
    <property type="molecule type" value="Genomic_DNA"/>
</dbReference>